<dbReference type="EMBL" id="FODV01000010">
    <property type="protein sequence ID" value="SEO99694.1"/>
    <property type="molecule type" value="Genomic_DNA"/>
</dbReference>
<proteinExistence type="predicted"/>
<protein>
    <submittedName>
        <fullName evidence="2">Uncharacterized protein</fullName>
    </submittedName>
</protein>
<evidence type="ECO:0000313" key="3">
    <source>
        <dbReference type="Proteomes" id="UP000199126"/>
    </source>
</evidence>
<dbReference type="InterPro" id="IPR055957">
    <property type="entry name" value="DUF7535"/>
</dbReference>
<keyword evidence="3" id="KW-1185">Reference proteome</keyword>
<organism evidence="2 3">
    <name type="scientific">Halogranum amylolyticum</name>
    <dbReference type="NCBI Taxonomy" id="660520"/>
    <lineage>
        <taxon>Archaea</taxon>
        <taxon>Methanobacteriati</taxon>
        <taxon>Methanobacteriota</taxon>
        <taxon>Stenosarchaea group</taxon>
        <taxon>Halobacteria</taxon>
        <taxon>Halobacteriales</taxon>
        <taxon>Haloferacaceae</taxon>
    </lineage>
</organism>
<evidence type="ECO:0000256" key="1">
    <source>
        <dbReference type="SAM" id="Phobius"/>
    </source>
</evidence>
<keyword evidence="1" id="KW-0812">Transmembrane</keyword>
<reference evidence="3" key="1">
    <citation type="submission" date="2016-10" db="EMBL/GenBank/DDBJ databases">
        <authorList>
            <person name="Varghese N."/>
            <person name="Submissions S."/>
        </authorList>
    </citation>
    <scope>NUCLEOTIDE SEQUENCE [LARGE SCALE GENOMIC DNA]</scope>
    <source>
        <strain evidence="3">CGMCC 1.10121</strain>
    </source>
</reference>
<dbReference type="Proteomes" id="UP000199126">
    <property type="component" value="Unassembled WGS sequence"/>
</dbReference>
<keyword evidence="1" id="KW-1133">Transmembrane helix</keyword>
<gene>
    <name evidence="2" type="ORF">SAMN04487948_11026</name>
</gene>
<feature type="transmembrane region" description="Helical" evidence="1">
    <location>
        <begin position="20"/>
        <end position="44"/>
    </location>
</feature>
<accession>A0A1H8UA19</accession>
<evidence type="ECO:0000313" key="2">
    <source>
        <dbReference type="EMBL" id="SEO99694.1"/>
    </source>
</evidence>
<sequence>MVRAVNPPRTDFSNLEMSLIGYIIFLPLLVLLVPVLPFLIVLWVGEKLSSSP</sequence>
<dbReference type="Pfam" id="PF24379">
    <property type="entry name" value="DUF7535"/>
    <property type="match status" value="1"/>
</dbReference>
<dbReference type="AlphaFoldDB" id="A0A1H8UA19"/>
<keyword evidence="1" id="KW-0472">Membrane</keyword>
<name>A0A1H8UA19_9EURY</name>